<dbReference type="VEuPathDB" id="FungiDB:I7I51_06030"/>
<dbReference type="AlphaFoldDB" id="A0A8A1MEY6"/>
<feature type="region of interest" description="Disordered" evidence="1">
    <location>
        <begin position="75"/>
        <end position="112"/>
    </location>
</feature>
<accession>A0A8A1MEY6</accession>
<name>A0A8A1MEY6_AJECA</name>
<proteinExistence type="predicted"/>
<evidence type="ECO:0000313" key="3">
    <source>
        <dbReference type="Proteomes" id="UP000663671"/>
    </source>
</evidence>
<evidence type="ECO:0000313" key="2">
    <source>
        <dbReference type="EMBL" id="QSS65188.1"/>
    </source>
</evidence>
<reference evidence="2" key="1">
    <citation type="submission" date="2021-01" db="EMBL/GenBank/DDBJ databases">
        <title>Chromosome-level genome assembly of a human fungal pathogen reveals clustering of transcriptionally co-regulated genes.</title>
        <authorList>
            <person name="Voorhies M."/>
            <person name="Cohen S."/>
            <person name="Shea T.P."/>
            <person name="Petrus S."/>
            <person name="Munoz J.F."/>
            <person name="Poplawski S."/>
            <person name="Goldman W.E."/>
            <person name="Michael T."/>
            <person name="Cuomo C.A."/>
            <person name="Sil A."/>
            <person name="Beyhan S."/>
        </authorList>
    </citation>
    <scope>NUCLEOTIDE SEQUENCE</scope>
    <source>
        <strain evidence="2">WU24</strain>
    </source>
</reference>
<feature type="compositionally biased region" description="Polar residues" evidence="1">
    <location>
        <begin position="75"/>
        <end position="87"/>
    </location>
</feature>
<sequence length="112" mass="12089">MASAKAQTPCGGRLLGLGASKNFRLPEPDNVDDLSLIIPVSGYYGYVRGLNLWVGQLRHICAGQSMIRTWLRTSQKGVSNSGNSTQEEPCKVEFRGGDREKDACPAESGLTC</sequence>
<protein>
    <submittedName>
        <fullName evidence="2">Uncharacterized protein</fullName>
    </submittedName>
</protein>
<evidence type="ECO:0000256" key="1">
    <source>
        <dbReference type="SAM" id="MobiDB-lite"/>
    </source>
</evidence>
<dbReference type="EMBL" id="CP069115">
    <property type="protein sequence ID" value="QSS65188.1"/>
    <property type="molecule type" value="Genomic_DNA"/>
</dbReference>
<feature type="compositionally biased region" description="Basic and acidic residues" evidence="1">
    <location>
        <begin position="88"/>
        <end position="104"/>
    </location>
</feature>
<dbReference type="Proteomes" id="UP000663671">
    <property type="component" value="Chromosome 3"/>
</dbReference>
<organism evidence="2 3">
    <name type="scientific">Ajellomyces capsulatus</name>
    <name type="common">Darling's disease fungus</name>
    <name type="synonym">Histoplasma capsulatum</name>
    <dbReference type="NCBI Taxonomy" id="5037"/>
    <lineage>
        <taxon>Eukaryota</taxon>
        <taxon>Fungi</taxon>
        <taxon>Dikarya</taxon>
        <taxon>Ascomycota</taxon>
        <taxon>Pezizomycotina</taxon>
        <taxon>Eurotiomycetes</taxon>
        <taxon>Eurotiomycetidae</taxon>
        <taxon>Onygenales</taxon>
        <taxon>Ajellomycetaceae</taxon>
        <taxon>Histoplasma</taxon>
    </lineage>
</organism>
<gene>
    <name evidence="2" type="ORF">I7I51_06030</name>
</gene>